<keyword evidence="3" id="KW-0057">Aromatic amino acid biosynthesis</keyword>
<name>A0ABV3WN76_9HYPH</name>
<protein>
    <submittedName>
        <fullName evidence="6">Shikimate dehydrogenase</fullName>
        <ecNumber evidence="6">1.1.1.25</ecNumber>
    </submittedName>
</protein>
<evidence type="ECO:0000259" key="4">
    <source>
        <dbReference type="Pfam" id="PF08501"/>
    </source>
</evidence>
<gene>
    <name evidence="6" type="ORF">V1479_02265</name>
</gene>
<dbReference type="EC" id="1.1.1.25" evidence="6"/>
<sequence length="283" mass="29589">MAAIRLGLIGDHIARSQSPRLHVLAGRLCDLNVTYDRLIPADIGMDFDAVFDRCAREGYRGINITYPYKETVVPRLEVPDPQTATIGACNTVLFGDGQPQGHNTDFSGFAAAFRSTFGDVSPGVVAMAGAGGVGKAIAFALARLGARELSIYDMDVSRANALAATLSGSGVPMQTIVAESIAAAADGSDGLVNCTPIGMAGHPGSPFPADAMQSAGWAFDAVYTPVDTQFLQGAGAAGLAVMSGWELFFHQGVQAFRHFTGREVDAPALRSALLDLHREAMDG</sequence>
<proteinExistence type="predicted"/>
<evidence type="ECO:0000256" key="1">
    <source>
        <dbReference type="ARBA" id="ARBA00004871"/>
    </source>
</evidence>
<dbReference type="GO" id="GO:0004764">
    <property type="term" value="F:shikimate 3-dehydrogenase (NADP+) activity"/>
    <property type="evidence" value="ECO:0007669"/>
    <property type="project" value="UniProtKB-EC"/>
</dbReference>
<feature type="domain" description="SDH C-terminal" evidence="5">
    <location>
        <begin position="244"/>
        <end position="274"/>
    </location>
</feature>
<dbReference type="InterPro" id="IPR041121">
    <property type="entry name" value="SDH_C"/>
</dbReference>
<dbReference type="SUPFAM" id="SSF53223">
    <property type="entry name" value="Aminoacid dehydrogenase-like, N-terminal domain"/>
    <property type="match status" value="1"/>
</dbReference>
<organism evidence="6 7">
    <name type="scientific">Neoaquamicrobium sediminum</name>
    <dbReference type="NCBI Taxonomy" id="1849104"/>
    <lineage>
        <taxon>Bacteria</taxon>
        <taxon>Pseudomonadati</taxon>
        <taxon>Pseudomonadota</taxon>
        <taxon>Alphaproteobacteria</taxon>
        <taxon>Hyphomicrobiales</taxon>
        <taxon>Phyllobacteriaceae</taxon>
        <taxon>Neoaquamicrobium</taxon>
    </lineage>
</organism>
<dbReference type="PANTHER" id="PTHR21089:SF1">
    <property type="entry name" value="BIFUNCTIONAL 3-DEHYDROQUINATE DEHYDRATASE_SHIKIMATE DEHYDROGENASE, CHLOROPLASTIC"/>
    <property type="match status" value="1"/>
</dbReference>
<dbReference type="PANTHER" id="PTHR21089">
    <property type="entry name" value="SHIKIMATE DEHYDROGENASE"/>
    <property type="match status" value="1"/>
</dbReference>
<keyword evidence="7" id="KW-1185">Reference proteome</keyword>
<dbReference type="Pfam" id="PF08501">
    <property type="entry name" value="Shikimate_dh_N"/>
    <property type="match status" value="1"/>
</dbReference>
<dbReference type="Gene3D" id="3.40.50.10860">
    <property type="entry name" value="Leucine Dehydrogenase, chain A, domain 1"/>
    <property type="match status" value="1"/>
</dbReference>
<dbReference type="Gene3D" id="3.40.50.720">
    <property type="entry name" value="NAD(P)-binding Rossmann-like Domain"/>
    <property type="match status" value="1"/>
</dbReference>
<evidence type="ECO:0000256" key="2">
    <source>
        <dbReference type="ARBA" id="ARBA00023002"/>
    </source>
</evidence>
<dbReference type="InterPro" id="IPR022893">
    <property type="entry name" value="Shikimate_DH_fam"/>
</dbReference>
<dbReference type="CDD" id="cd01065">
    <property type="entry name" value="NAD_bind_Shikimate_DH"/>
    <property type="match status" value="1"/>
</dbReference>
<reference evidence="6 7" key="1">
    <citation type="submission" date="2024-01" db="EMBL/GenBank/DDBJ databases">
        <title>New evidence supports the origin of RcGTA from prophage.</title>
        <authorList>
            <person name="Xu Y."/>
            <person name="Liu B."/>
            <person name="Chen F."/>
        </authorList>
    </citation>
    <scope>NUCLEOTIDE SEQUENCE [LARGE SCALE GENOMIC DNA]</scope>
    <source>
        <strain evidence="6 7">CBW1107-2</strain>
    </source>
</reference>
<evidence type="ECO:0000256" key="3">
    <source>
        <dbReference type="ARBA" id="ARBA00023141"/>
    </source>
</evidence>
<dbReference type="Proteomes" id="UP001559025">
    <property type="component" value="Unassembled WGS sequence"/>
</dbReference>
<accession>A0ABV3WN76</accession>
<feature type="domain" description="Shikimate dehydrogenase substrate binding N-terminal" evidence="4">
    <location>
        <begin position="8"/>
        <end position="92"/>
    </location>
</feature>
<evidence type="ECO:0000259" key="5">
    <source>
        <dbReference type="Pfam" id="PF18317"/>
    </source>
</evidence>
<dbReference type="InterPro" id="IPR036291">
    <property type="entry name" value="NAD(P)-bd_dom_sf"/>
</dbReference>
<dbReference type="InterPro" id="IPR046346">
    <property type="entry name" value="Aminoacid_DH-like_N_sf"/>
</dbReference>
<keyword evidence="2 6" id="KW-0560">Oxidoreductase</keyword>
<comment type="caution">
    <text evidence="6">The sequence shown here is derived from an EMBL/GenBank/DDBJ whole genome shotgun (WGS) entry which is preliminary data.</text>
</comment>
<evidence type="ECO:0000313" key="6">
    <source>
        <dbReference type="EMBL" id="MEX4006108.1"/>
    </source>
</evidence>
<dbReference type="SUPFAM" id="SSF51735">
    <property type="entry name" value="NAD(P)-binding Rossmann-fold domains"/>
    <property type="match status" value="1"/>
</dbReference>
<keyword evidence="3" id="KW-0028">Amino-acid biosynthesis</keyword>
<dbReference type="InterPro" id="IPR013708">
    <property type="entry name" value="Shikimate_DH-bd_N"/>
</dbReference>
<evidence type="ECO:0000313" key="7">
    <source>
        <dbReference type="Proteomes" id="UP001559025"/>
    </source>
</evidence>
<dbReference type="Pfam" id="PF18317">
    <property type="entry name" value="SDH_C"/>
    <property type="match status" value="1"/>
</dbReference>
<dbReference type="RefSeq" id="WP_368801473.1">
    <property type="nucleotide sequence ID" value="NZ_JAZHFV010000001.1"/>
</dbReference>
<dbReference type="NCBIfam" id="NF009201">
    <property type="entry name" value="PRK12549.1"/>
    <property type="match status" value="1"/>
</dbReference>
<dbReference type="EMBL" id="JAZHFV010000001">
    <property type="protein sequence ID" value="MEX4006108.1"/>
    <property type="molecule type" value="Genomic_DNA"/>
</dbReference>
<comment type="pathway">
    <text evidence="1">Metabolic intermediate biosynthesis; chorismate biosynthesis; chorismate from D-erythrose 4-phosphate and phosphoenolpyruvate: step 4/7.</text>
</comment>